<proteinExistence type="inferred from homology"/>
<evidence type="ECO:0000313" key="10">
    <source>
        <dbReference type="EMBL" id="WFD18388.1"/>
    </source>
</evidence>
<evidence type="ECO:0000256" key="2">
    <source>
        <dbReference type="ARBA" id="ARBA00022679"/>
    </source>
</evidence>
<evidence type="ECO:0000313" key="11">
    <source>
        <dbReference type="Proteomes" id="UP001220961"/>
    </source>
</evidence>
<dbReference type="FunFam" id="3.30.1010.10:FF:000002">
    <property type="entry name" value="Phosphatidylinositol 3-kinase catalytic subunit type 3"/>
    <property type="match status" value="1"/>
</dbReference>
<evidence type="ECO:0000256" key="3">
    <source>
        <dbReference type="ARBA" id="ARBA00022741"/>
    </source>
</evidence>
<dbReference type="CDD" id="cd00896">
    <property type="entry name" value="PI3Kc_III"/>
    <property type="match status" value="1"/>
</dbReference>
<dbReference type="PANTHER" id="PTHR10048:SF7">
    <property type="entry name" value="PHOSPHATIDYLINOSITOL 3-KINASE CATALYTIC SUBUNIT TYPE 3"/>
    <property type="match status" value="1"/>
</dbReference>
<dbReference type="InterPro" id="IPR000403">
    <property type="entry name" value="PI3/4_kinase_cat_dom"/>
</dbReference>
<dbReference type="EMBL" id="CP119908">
    <property type="protein sequence ID" value="WFD18388.1"/>
    <property type="molecule type" value="Genomic_DNA"/>
</dbReference>
<dbReference type="InterPro" id="IPR018936">
    <property type="entry name" value="PI3/4_kinase_CS"/>
</dbReference>
<comment type="similarity">
    <text evidence="1">Belongs to the PI3/PI4-kinase family. Type III PI4K subfamily.</text>
</comment>
<protein>
    <recommendedName>
        <fullName evidence="7">Phosphatidylinositol 3-kinase VPS34</fullName>
        <ecNumber evidence="7">2.7.1.137</ecNumber>
    </recommendedName>
</protein>
<dbReference type="InterPro" id="IPR008290">
    <property type="entry name" value="PI3K_Vps34"/>
</dbReference>
<dbReference type="PROSITE" id="PS00916">
    <property type="entry name" value="PI3_4_KINASE_2"/>
    <property type="match status" value="1"/>
</dbReference>
<dbReference type="PIRSF" id="PIRSF000587">
    <property type="entry name" value="PI3K_Vps34"/>
    <property type="match status" value="1"/>
</dbReference>
<dbReference type="AlphaFoldDB" id="A0AAF0E407"/>
<sequence>MNGDVYTFVAACDVPYNVSVRIVSLEGFIERDTPAQLVAEPSHTFRGVHQAPSSTPHVPDDTSQVARLETLRKRQQRGLLPTDEWLDTLAHRAVDRLYAEEIQRSKNAVLTIELPEWDVPVVYGEPEPATEPLALAATRPTPDTHVERPWIQPSLFTINDLDASSENLVEAKHRRLVRSQRLDAMDRERKPTAAVRDELHTLLLYPPTRVLTSAEMDLIWSFRFYLTRHSSALTKFVKSVVWSDAQEARQATDVLLPMWAEPQLSDALELLGPTFQHLKVRAYAVKQLSQASDEQLRLYLLQLVQALKFDEEAFQAADEEQRALFNSSTHQETPRLVDLLCSRSAHNPALGTMFFWYVTVECNDTRHGELFEHVHNQLIALLSRENAPLVEMLERQQLFVDMLTGKAAELRGSRDARPGKVDKLRAWLADRKTGLRHFSSPLSLPLDPGVHVTGLVAENSTVFKSNLFPLRIECRGEQDTYTVIVKNGDDLRQDQLVLQLFALMDQLLRDENLDLKITPYHVLATSPDDGLVQFIPSMSVAAAVSEYGDLLGYMRSQFPDAESAATFHVQAAVLDTFVRSCAGYCVITYLLGVGDRHMDNLLVAADGHFFHVDFGYILGRDPKPFPPPVKVCKEMVDAMGGTSSMYYMRFKKLCHTAFACLRKNANLILNLVALMVEADIPDIRAEPDKAVLKIQDKFMLTVSEERAVQQFEALLNETSYISTMFDRLHNMAQYFRQ</sequence>
<dbReference type="InterPro" id="IPR011009">
    <property type="entry name" value="Kinase-like_dom_sf"/>
</dbReference>
<dbReference type="PROSITE" id="PS51545">
    <property type="entry name" value="PIK_HELICAL"/>
    <property type="match status" value="1"/>
</dbReference>
<dbReference type="InterPro" id="IPR057756">
    <property type="entry name" value="PI3-kinase_type3/VPS34_cat"/>
</dbReference>
<dbReference type="Gene3D" id="1.10.1070.11">
    <property type="entry name" value="Phosphatidylinositol 3-/4-kinase, catalytic domain"/>
    <property type="match status" value="1"/>
</dbReference>
<name>A0AAF0E407_9BASI</name>
<keyword evidence="5 7" id="KW-0067">ATP-binding</keyword>
<comment type="catalytic activity">
    <reaction evidence="6">
        <text>a 1,2-diacyl-sn-glycero-3-phospho-(1D-myo-inositol) + ATP = a 1,2-diacyl-sn-glycero-3-phospho-(1D-myo-inositol-3-phosphate) + ADP + H(+)</text>
        <dbReference type="Rhea" id="RHEA:12709"/>
        <dbReference type="ChEBI" id="CHEBI:15378"/>
        <dbReference type="ChEBI" id="CHEBI:30616"/>
        <dbReference type="ChEBI" id="CHEBI:57880"/>
        <dbReference type="ChEBI" id="CHEBI:58088"/>
        <dbReference type="ChEBI" id="CHEBI:456216"/>
        <dbReference type="EC" id="2.7.1.137"/>
    </reaction>
    <physiologicalReaction direction="left-to-right" evidence="6">
        <dbReference type="Rhea" id="RHEA:12710"/>
    </physiologicalReaction>
</comment>
<dbReference type="SUPFAM" id="SSF48371">
    <property type="entry name" value="ARM repeat"/>
    <property type="match status" value="1"/>
</dbReference>
<dbReference type="GO" id="GO:0034272">
    <property type="term" value="C:phosphatidylinositol 3-kinase complex, class III, type II"/>
    <property type="evidence" value="ECO:0007669"/>
    <property type="project" value="TreeGrafter"/>
</dbReference>
<evidence type="ECO:0000256" key="4">
    <source>
        <dbReference type="ARBA" id="ARBA00022777"/>
    </source>
</evidence>
<dbReference type="Gene3D" id="3.30.1010.10">
    <property type="entry name" value="Phosphatidylinositol 3-kinase Catalytic Subunit, Chain A, domain 4"/>
    <property type="match status" value="1"/>
</dbReference>
<keyword evidence="4 7" id="KW-0418">Kinase</keyword>
<evidence type="ECO:0000259" key="8">
    <source>
        <dbReference type="PROSITE" id="PS50290"/>
    </source>
</evidence>
<dbReference type="InterPro" id="IPR036940">
    <property type="entry name" value="PI3/4_kinase_cat_sf"/>
</dbReference>
<evidence type="ECO:0000256" key="7">
    <source>
        <dbReference type="PIRNR" id="PIRNR000587"/>
    </source>
</evidence>
<dbReference type="InterPro" id="IPR001263">
    <property type="entry name" value="PI3K_accessory_dom"/>
</dbReference>
<evidence type="ECO:0000256" key="5">
    <source>
        <dbReference type="ARBA" id="ARBA00022840"/>
    </source>
</evidence>
<dbReference type="GO" id="GO:0034271">
    <property type="term" value="C:phosphatidylinositol 3-kinase complex, class III, type I"/>
    <property type="evidence" value="ECO:0007669"/>
    <property type="project" value="TreeGrafter"/>
</dbReference>
<dbReference type="GO" id="GO:0005768">
    <property type="term" value="C:endosome"/>
    <property type="evidence" value="ECO:0007669"/>
    <property type="project" value="TreeGrafter"/>
</dbReference>
<accession>A0AAF0E407</accession>
<dbReference type="GO" id="GO:0048015">
    <property type="term" value="P:phosphatidylinositol-mediated signaling"/>
    <property type="evidence" value="ECO:0007669"/>
    <property type="project" value="TreeGrafter"/>
</dbReference>
<feature type="domain" description="PI3K/PI4K catalytic" evidence="8">
    <location>
        <begin position="456"/>
        <end position="723"/>
    </location>
</feature>
<dbReference type="GO" id="GO:0006897">
    <property type="term" value="P:endocytosis"/>
    <property type="evidence" value="ECO:0007669"/>
    <property type="project" value="TreeGrafter"/>
</dbReference>
<dbReference type="InterPro" id="IPR015433">
    <property type="entry name" value="PI3/4_kinase"/>
</dbReference>
<dbReference type="CDD" id="cd00870">
    <property type="entry name" value="PI3Ka_III"/>
    <property type="match status" value="1"/>
</dbReference>
<evidence type="ECO:0000256" key="1">
    <source>
        <dbReference type="ARBA" id="ARBA00006209"/>
    </source>
</evidence>
<dbReference type="GO" id="GO:0005524">
    <property type="term" value="F:ATP binding"/>
    <property type="evidence" value="ECO:0007669"/>
    <property type="project" value="UniProtKB-UniRule"/>
</dbReference>
<keyword evidence="2 7" id="KW-0808">Transferase</keyword>
<dbReference type="Pfam" id="PF00454">
    <property type="entry name" value="PI3_PI4_kinase"/>
    <property type="match status" value="1"/>
</dbReference>
<dbReference type="GO" id="GO:0005777">
    <property type="term" value="C:peroxisome"/>
    <property type="evidence" value="ECO:0007669"/>
    <property type="project" value="TreeGrafter"/>
</dbReference>
<evidence type="ECO:0000259" key="9">
    <source>
        <dbReference type="PROSITE" id="PS51545"/>
    </source>
</evidence>
<dbReference type="PANTHER" id="PTHR10048">
    <property type="entry name" value="PHOSPHATIDYLINOSITOL KINASE"/>
    <property type="match status" value="1"/>
</dbReference>
<dbReference type="PROSITE" id="PS50290">
    <property type="entry name" value="PI3_4_KINASE_3"/>
    <property type="match status" value="1"/>
</dbReference>
<evidence type="ECO:0000256" key="6">
    <source>
        <dbReference type="ARBA" id="ARBA00023985"/>
    </source>
</evidence>
<dbReference type="GO" id="GO:0000045">
    <property type="term" value="P:autophagosome assembly"/>
    <property type="evidence" value="ECO:0007669"/>
    <property type="project" value="TreeGrafter"/>
</dbReference>
<dbReference type="SMART" id="SM00146">
    <property type="entry name" value="PI3Kc"/>
    <property type="match status" value="1"/>
</dbReference>
<keyword evidence="11" id="KW-1185">Reference proteome</keyword>
<dbReference type="GO" id="GO:0000407">
    <property type="term" value="C:phagophore assembly site"/>
    <property type="evidence" value="ECO:0007669"/>
    <property type="project" value="TreeGrafter"/>
</dbReference>
<organism evidence="10 11">
    <name type="scientific">Malassezia caprae</name>
    <dbReference type="NCBI Taxonomy" id="1381934"/>
    <lineage>
        <taxon>Eukaryota</taxon>
        <taxon>Fungi</taxon>
        <taxon>Dikarya</taxon>
        <taxon>Basidiomycota</taxon>
        <taxon>Ustilaginomycotina</taxon>
        <taxon>Malasseziomycetes</taxon>
        <taxon>Malasseziales</taxon>
        <taxon>Malasseziaceae</taxon>
        <taxon>Malassezia</taxon>
    </lineage>
</organism>
<dbReference type="SMART" id="SM00145">
    <property type="entry name" value="PI3Ka"/>
    <property type="match status" value="1"/>
</dbReference>
<dbReference type="Gene3D" id="1.25.40.70">
    <property type="entry name" value="Phosphatidylinositol 3-kinase, accessory domain (PIK)"/>
    <property type="match status" value="1"/>
</dbReference>
<keyword evidence="3 7" id="KW-0547">Nucleotide-binding</keyword>
<feature type="domain" description="PIK helical" evidence="9">
    <location>
        <begin position="186"/>
        <end position="381"/>
    </location>
</feature>
<dbReference type="InterPro" id="IPR016024">
    <property type="entry name" value="ARM-type_fold"/>
</dbReference>
<dbReference type="FunFam" id="1.10.1070.11:FF:000002">
    <property type="entry name" value="Phosphatidylinositol 3-kinase catalytic subunit type 3"/>
    <property type="match status" value="1"/>
</dbReference>
<dbReference type="SUPFAM" id="SSF56112">
    <property type="entry name" value="Protein kinase-like (PK-like)"/>
    <property type="match status" value="1"/>
</dbReference>
<dbReference type="PROSITE" id="PS00915">
    <property type="entry name" value="PI3_4_KINASE_1"/>
    <property type="match status" value="1"/>
</dbReference>
<dbReference type="Pfam" id="PF00613">
    <property type="entry name" value="PI3Ka"/>
    <property type="match status" value="1"/>
</dbReference>
<dbReference type="InterPro" id="IPR042236">
    <property type="entry name" value="PI3K_accessory_sf"/>
</dbReference>
<dbReference type="Proteomes" id="UP001220961">
    <property type="component" value="Chromosome 1"/>
</dbReference>
<reference evidence="10" key="1">
    <citation type="submission" date="2023-03" db="EMBL/GenBank/DDBJ databases">
        <title>Mating type loci evolution in Malassezia.</title>
        <authorList>
            <person name="Coelho M.A."/>
        </authorList>
    </citation>
    <scope>NUCLEOTIDE SEQUENCE</scope>
    <source>
        <strain evidence="10">CBS 10434</strain>
    </source>
</reference>
<dbReference type="GO" id="GO:0016303">
    <property type="term" value="F:1-phosphatidylinositol-3-kinase activity"/>
    <property type="evidence" value="ECO:0007669"/>
    <property type="project" value="UniProtKB-UniRule"/>
</dbReference>
<gene>
    <name evidence="10" type="primary">VPS34</name>
    <name evidence="10" type="ORF">MCAP1_000590</name>
</gene>
<dbReference type="EC" id="2.7.1.137" evidence="7"/>